<dbReference type="HOGENOM" id="CLU_2187772_0_0_1"/>
<organism evidence="1">
    <name type="scientific">Zea mays</name>
    <name type="common">Maize</name>
    <dbReference type="NCBI Taxonomy" id="4577"/>
    <lineage>
        <taxon>Eukaryota</taxon>
        <taxon>Viridiplantae</taxon>
        <taxon>Streptophyta</taxon>
        <taxon>Embryophyta</taxon>
        <taxon>Tracheophyta</taxon>
        <taxon>Spermatophyta</taxon>
        <taxon>Magnoliopsida</taxon>
        <taxon>Liliopsida</taxon>
        <taxon>Poales</taxon>
        <taxon>Poaceae</taxon>
        <taxon>PACMAD clade</taxon>
        <taxon>Panicoideae</taxon>
        <taxon>Andropogonodae</taxon>
        <taxon>Andropogoneae</taxon>
        <taxon>Tripsacinae</taxon>
        <taxon>Zea</taxon>
    </lineage>
</organism>
<dbReference type="KEGG" id="zma:100382658"/>
<reference evidence="1" key="1">
    <citation type="journal article" date="2009" name="PLoS Genet.">
        <title>Sequencing, mapping, and analysis of 27,455 maize full-length cDNAs.</title>
        <authorList>
            <person name="Soderlund C."/>
            <person name="Descour A."/>
            <person name="Kudrna D."/>
            <person name="Bomhoff M."/>
            <person name="Boyd L."/>
            <person name="Currie J."/>
            <person name="Angelova A."/>
            <person name="Collura K."/>
            <person name="Wissotski M."/>
            <person name="Ashley E."/>
            <person name="Morrow D."/>
            <person name="Fernandes J."/>
            <person name="Walbot V."/>
            <person name="Yu Y."/>
        </authorList>
    </citation>
    <scope>NUCLEOTIDE SEQUENCE</scope>
    <source>
        <strain evidence="1">B73</strain>
    </source>
</reference>
<dbReference type="EMBL" id="BT064983">
    <property type="protein sequence ID" value="ACN30859.1"/>
    <property type="molecule type" value="mRNA"/>
</dbReference>
<evidence type="ECO:0000313" key="1">
    <source>
        <dbReference type="EMBL" id="ACN30859.1"/>
    </source>
</evidence>
<name>C0P9L4_MAIZE</name>
<proteinExistence type="evidence at transcript level"/>
<sequence length="109" mass="12964">MDVFNVTDREVTGFSTPNHPTSRRRCRWMTGTIWRHATRWASWHWRTTPPSISWAQTRACYSRLSAQLTRRWLLSVMPEHELVHVGPDTRLNYKVIELRTLSNQAIFQI</sequence>
<dbReference type="OrthoDB" id="372395at2759"/>
<dbReference type="GeneID" id="100382658"/>
<dbReference type="AlphaFoldDB" id="C0P9L4"/>
<dbReference type="RefSeq" id="NP_001168853.1">
    <property type="nucleotide sequence ID" value="NM_001175382.1"/>
</dbReference>
<protein>
    <submittedName>
        <fullName evidence="1">Uncharacterized protein</fullName>
    </submittedName>
</protein>
<accession>C0P9L4</accession>